<dbReference type="EMBL" id="LAZR01035489">
    <property type="protein sequence ID" value="KKL27371.1"/>
    <property type="molecule type" value="Genomic_DNA"/>
</dbReference>
<dbReference type="AlphaFoldDB" id="A0A0F9EBZ6"/>
<sequence length="74" mass="8667">MGRIFETLEDGEWTDVMGLDGNRFKCCDCSLVHVMDFNITSEGIQFRLTRDKRSTGQFRRHKHKEFVRQVNSVG</sequence>
<protein>
    <submittedName>
        <fullName evidence="1">Uncharacterized protein</fullName>
    </submittedName>
</protein>
<name>A0A0F9EBZ6_9ZZZZ</name>
<gene>
    <name evidence="1" type="ORF">LCGC14_2385820</name>
</gene>
<evidence type="ECO:0000313" key="1">
    <source>
        <dbReference type="EMBL" id="KKL27371.1"/>
    </source>
</evidence>
<reference evidence="1" key="1">
    <citation type="journal article" date="2015" name="Nature">
        <title>Complex archaea that bridge the gap between prokaryotes and eukaryotes.</title>
        <authorList>
            <person name="Spang A."/>
            <person name="Saw J.H."/>
            <person name="Jorgensen S.L."/>
            <person name="Zaremba-Niedzwiedzka K."/>
            <person name="Martijn J."/>
            <person name="Lind A.E."/>
            <person name="van Eijk R."/>
            <person name="Schleper C."/>
            <person name="Guy L."/>
            <person name="Ettema T.J."/>
        </authorList>
    </citation>
    <scope>NUCLEOTIDE SEQUENCE</scope>
</reference>
<organism evidence="1">
    <name type="scientific">marine sediment metagenome</name>
    <dbReference type="NCBI Taxonomy" id="412755"/>
    <lineage>
        <taxon>unclassified sequences</taxon>
        <taxon>metagenomes</taxon>
        <taxon>ecological metagenomes</taxon>
    </lineage>
</organism>
<comment type="caution">
    <text evidence="1">The sequence shown here is derived from an EMBL/GenBank/DDBJ whole genome shotgun (WGS) entry which is preliminary data.</text>
</comment>
<proteinExistence type="predicted"/>
<accession>A0A0F9EBZ6</accession>